<organism evidence="2 3">
    <name type="scientific">Prorocentrum cordatum</name>
    <dbReference type="NCBI Taxonomy" id="2364126"/>
    <lineage>
        <taxon>Eukaryota</taxon>
        <taxon>Sar</taxon>
        <taxon>Alveolata</taxon>
        <taxon>Dinophyceae</taxon>
        <taxon>Prorocentrales</taxon>
        <taxon>Prorocentraceae</taxon>
        <taxon>Prorocentrum</taxon>
    </lineage>
</organism>
<dbReference type="Proteomes" id="UP001189429">
    <property type="component" value="Unassembled WGS sequence"/>
</dbReference>
<evidence type="ECO:0000256" key="1">
    <source>
        <dbReference type="SAM" id="MobiDB-lite"/>
    </source>
</evidence>
<feature type="non-terminal residue" evidence="2">
    <location>
        <position position="1"/>
    </location>
</feature>
<sequence length="84" mass="9196">VLKTDKGNSGVIWSKDDLDDTEEYVPEVRGNPGKVGVRFTERPRPGVPVRDRGGPRQPPMPRQTVKADAPPMLAGDEAEDECDP</sequence>
<keyword evidence="3" id="KW-1185">Reference proteome</keyword>
<evidence type="ECO:0000313" key="2">
    <source>
        <dbReference type="EMBL" id="CAK0907105.1"/>
    </source>
</evidence>
<comment type="caution">
    <text evidence="2">The sequence shown here is derived from an EMBL/GenBank/DDBJ whole genome shotgun (WGS) entry which is preliminary data.</text>
</comment>
<dbReference type="EMBL" id="CAUYUJ010021805">
    <property type="protein sequence ID" value="CAK0907105.1"/>
    <property type="molecule type" value="Genomic_DNA"/>
</dbReference>
<reference evidence="2" key="1">
    <citation type="submission" date="2023-10" db="EMBL/GenBank/DDBJ databases">
        <authorList>
            <person name="Chen Y."/>
            <person name="Shah S."/>
            <person name="Dougan E. K."/>
            <person name="Thang M."/>
            <person name="Chan C."/>
        </authorList>
    </citation>
    <scope>NUCLEOTIDE SEQUENCE [LARGE SCALE GENOMIC DNA]</scope>
</reference>
<proteinExistence type="predicted"/>
<protein>
    <submittedName>
        <fullName evidence="2">Uncharacterized protein</fullName>
    </submittedName>
</protein>
<name>A0ABN9Y6Q1_9DINO</name>
<feature type="non-terminal residue" evidence="2">
    <location>
        <position position="84"/>
    </location>
</feature>
<accession>A0ABN9Y6Q1</accession>
<gene>
    <name evidence="2" type="ORF">PCOR1329_LOCUS82233</name>
</gene>
<feature type="region of interest" description="Disordered" evidence="1">
    <location>
        <begin position="24"/>
        <end position="84"/>
    </location>
</feature>
<evidence type="ECO:0000313" key="3">
    <source>
        <dbReference type="Proteomes" id="UP001189429"/>
    </source>
</evidence>
<feature type="compositionally biased region" description="Basic and acidic residues" evidence="1">
    <location>
        <begin position="39"/>
        <end position="54"/>
    </location>
</feature>